<dbReference type="InterPro" id="IPR001608">
    <property type="entry name" value="Ala_racemase_N"/>
</dbReference>
<evidence type="ECO:0000256" key="3">
    <source>
        <dbReference type="RuleBase" id="RU004514"/>
    </source>
</evidence>
<comment type="caution">
    <text evidence="5">The sequence shown here is derived from an EMBL/GenBank/DDBJ whole genome shotgun (WGS) entry which is preliminary data.</text>
</comment>
<dbReference type="EMBL" id="VSWC01000066">
    <property type="protein sequence ID" value="KAA1098070.1"/>
    <property type="molecule type" value="Genomic_DNA"/>
</dbReference>
<dbReference type="CDD" id="cd06822">
    <property type="entry name" value="PLPDE_III_YBL036c_euk"/>
    <property type="match status" value="1"/>
</dbReference>
<dbReference type="Proteomes" id="UP000324748">
    <property type="component" value="Unassembled WGS sequence"/>
</dbReference>
<organism evidence="5 6">
    <name type="scientific">Puccinia graminis f. sp. tritici</name>
    <dbReference type="NCBI Taxonomy" id="56615"/>
    <lineage>
        <taxon>Eukaryota</taxon>
        <taxon>Fungi</taxon>
        <taxon>Dikarya</taxon>
        <taxon>Basidiomycota</taxon>
        <taxon>Pucciniomycotina</taxon>
        <taxon>Pucciniomycetes</taxon>
        <taxon>Pucciniales</taxon>
        <taxon>Pucciniaceae</taxon>
        <taxon>Puccinia</taxon>
    </lineage>
</organism>
<dbReference type="PANTHER" id="PTHR10146:SF14">
    <property type="entry name" value="PYRIDOXAL PHOSPHATE HOMEOSTASIS PROTEIN"/>
    <property type="match status" value="1"/>
</dbReference>
<dbReference type="HAMAP" id="MF_02087">
    <property type="entry name" value="PLP_homeostasis"/>
    <property type="match status" value="1"/>
</dbReference>
<dbReference type="InterPro" id="IPR011078">
    <property type="entry name" value="PyrdxlP_homeostasis"/>
</dbReference>
<gene>
    <name evidence="5" type="ORF">PGT21_027813</name>
</gene>
<dbReference type="PANTHER" id="PTHR10146">
    <property type="entry name" value="PROLINE SYNTHETASE CO-TRANSCRIBED BACTERIAL HOMOLOG PROTEIN"/>
    <property type="match status" value="1"/>
</dbReference>
<protein>
    <recommendedName>
        <fullName evidence="2">Pyridoxal phosphate homeostasis protein</fullName>
        <shortName evidence="2">PLP homeostasis protein</shortName>
    </recommendedName>
</protein>
<keyword evidence="1 2" id="KW-0663">Pyridoxal phosphate</keyword>
<evidence type="ECO:0000313" key="5">
    <source>
        <dbReference type="EMBL" id="KAA1098070.1"/>
    </source>
</evidence>
<comment type="similarity">
    <text evidence="2 3">Belongs to the pyridoxal phosphate-binding protein YggS/PROSC family.</text>
</comment>
<dbReference type="Pfam" id="PF01168">
    <property type="entry name" value="Ala_racemase_N"/>
    <property type="match status" value="1"/>
</dbReference>
<dbReference type="PROSITE" id="PS01211">
    <property type="entry name" value="UPF0001"/>
    <property type="match status" value="1"/>
</dbReference>
<dbReference type="FunFam" id="3.20.20.10:FF:000042">
    <property type="entry name" value="Pyridoxal phosphate homeostasis protein"/>
    <property type="match status" value="1"/>
</dbReference>
<comment type="function">
    <text evidence="2">Pyridoxal 5'-phosphate (PLP)-binding protein, which may be involved in intracellular homeostatic regulation of pyridoxal 5'-phosphate (PLP), the active form of vitamin B6.</text>
</comment>
<accession>A0A5B0PBS2</accession>
<evidence type="ECO:0000256" key="1">
    <source>
        <dbReference type="ARBA" id="ARBA00022898"/>
    </source>
</evidence>
<evidence type="ECO:0000256" key="2">
    <source>
        <dbReference type="HAMAP-Rule" id="MF_03225"/>
    </source>
</evidence>
<dbReference type="GO" id="GO:0030170">
    <property type="term" value="F:pyridoxal phosphate binding"/>
    <property type="evidence" value="ECO:0007669"/>
    <property type="project" value="UniProtKB-UniRule"/>
</dbReference>
<name>A0A5B0PBS2_PUCGR</name>
<dbReference type="SUPFAM" id="SSF51419">
    <property type="entry name" value="PLP-binding barrel"/>
    <property type="match status" value="1"/>
</dbReference>
<dbReference type="NCBIfam" id="TIGR00044">
    <property type="entry name" value="YggS family pyridoxal phosphate-dependent enzyme"/>
    <property type="match status" value="1"/>
</dbReference>
<reference evidence="5 6" key="1">
    <citation type="submission" date="2019-05" db="EMBL/GenBank/DDBJ databases">
        <title>Emergence of the Ug99 lineage of the wheat stem rust pathogen through somatic hybridization.</title>
        <authorList>
            <person name="Li F."/>
            <person name="Upadhyaya N.M."/>
            <person name="Sperschneider J."/>
            <person name="Matny O."/>
            <person name="Nguyen-Phuc H."/>
            <person name="Mago R."/>
            <person name="Raley C."/>
            <person name="Miller M.E."/>
            <person name="Silverstein K.A.T."/>
            <person name="Henningsen E."/>
            <person name="Hirsch C.D."/>
            <person name="Visser B."/>
            <person name="Pretorius Z.A."/>
            <person name="Steffenson B.J."/>
            <person name="Schwessinger B."/>
            <person name="Dodds P.N."/>
            <person name="Figueroa M."/>
        </authorList>
    </citation>
    <scope>NUCLEOTIDE SEQUENCE [LARGE SCALE GENOMIC DNA]</scope>
    <source>
        <strain evidence="5">21-0</strain>
    </source>
</reference>
<proteinExistence type="inferred from homology"/>
<dbReference type="InterPro" id="IPR029066">
    <property type="entry name" value="PLP-binding_barrel"/>
</dbReference>
<evidence type="ECO:0000313" key="6">
    <source>
        <dbReference type="Proteomes" id="UP000324748"/>
    </source>
</evidence>
<dbReference type="AlphaFoldDB" id="A0A5B0PBS2"/>
<evidence type="ECO:0000259" key="4">
    <source>
        <dbReference type="Pfam" id="PF01168"/>
    </source>
</evidence>
<feature type="domain" description="Alanine racemase N-terminal" evidence="4">
    <location>
        <begin position="75"/>
        <end position="306"/>
    </location>
</feature>
<keyword evidence="6" id="KW-1185">Reference proteome</keyword>
<dbReference type="Gene3D" id="3.20.20.10">
    <property type="entry name" value="Alanine racemase"/>
    <property type="match status" value="1"/>
</dbReference>
<sequence length="313" mass="34330">MNIAVTCSNGLLGQSKIPREHTVSQTFSMFLNRLAATTRTHRPYSSATRMALQAETKTADNPDERARDLLNCFNNINQQVHQAASGREVRLVAVSKLKPASDILTLYRTTGHLHFGENYVSELQEKVKALPGDIKWHFIGALQSNKCKILGAIPNLFAVETVDSLHKAQLLEKSRSALASSVQVNPLEVYLQVNTSEEASKAGFISPSNEPILSSNLHSTAKYIKEECRWLKLAGLMTIGSIGQSKSDQGTNKDFERLVQLRDQLSESLGGLELGLSMGMSADFALAIKMGSDNVRVGSSIFGERPPFKKPET</sequence>
<feature type="modified residue" description="N6-(pyridoxal phosphate)lysine" evidence="2">
    <location>
        <position position="96"/>
    </location>
</feature>
<dbReference type="OrthoDB" id="10264196at2759"/>